<proteinExistence type="predicted"/>
<dbReference type="Gramene" id="PUZ65080">
    <property type="protein sequence ID" value="PUZ65080"/>
    <property type="gene ID" value="GQ55_3G194500"/>
</dbReference>
<organism evidence="1 2">
    <name type="scientific">Panicum hallii var. hallii</name>
    <dbReference type="NCBI Taxonomy" id="1504633"/>
    <lineage>
        <taxon>Eukaryota</taxon>
        <taxon>Viridiplantae</taxon>
        <taxon>Streptophyta</taxon>
        <taxon>Embryophyta</taxon>
        <taxon>Tracheophyta</taxon>
        <taxon>Spermatophyta</taxon>
        <taxon>Magnoliopsida</taxon>
        <taxon>Liliopsida</taxon>
        <taxon>Poales</taxon>
        <taxon>Poaceae</taxon>
        <taxon>PACMAD clade</taxon>
        <taxon>Panicoideae</taxon>
        <taxon>Panicodae</taxon>
        <taxon>Paniceae</taxon>
        <taxon>Panicinae</taxon>
        <taxon>Panicum</taxon>
        <taxon>Panicum sect. Panicum</taxon>
    </lineage>
</organism>
<dbReference type="AlphaFoldDB" id="A0A2T7EB72"/>
<dbReference type="Proteomes" id="UP000244336">
    <property type="component" value="Chromosome 3"/>
</dbReference>
<evidence type="ECO:0000313" key="1">
    <source>
        <dbReference type="EMBL" id="PUZ65080.1"/>
    </source>
</evidence>
<accession>A0A2T7EB72</accession>
<reference evidence="1 2" key="1">
    <citation type="submission" date="2018-04" db="EMBL/GenBank/DDBJ databases">
        <title>WGS assembly of Panicum hallii var. hallii HAL2.</title>
        <authorList>
            <person name="Lovell J."/>
            <person name="Jenkins J."/>
            <person name="Lowry D."/>
            <person name="Mamidi S."/>
            <person name="Sreedasyam A."/>
            <person name="Weng X."/>
            <person name="Barry K."/>
            <person name="Bonette J."/>
            <person name="Campitelli B."/>
            <person name="Daum C."/>
            <person name="Gordon S."/>
            <person name="Gould B."/>
            <person name="Lipzen A."/>
            <person name="MacQueen A."/>
            <person name="Palacio-Mejia J."/>
            <person name="Plott C."/>
            <person name="Shakirov E."/>
            <person name="Shu S."/>
            <person name="Yoshinaga Y."/>
            <person name="Zane M."/>
            <person name="Rokhsar D."/>
            <person name="Grimwood J."/>
            <person name="Schmutz J."/>
            <person name="Juenger T."/>
        </authorList>
    </citation>
    <scope>NUCLEOTIDE SEQUENCE [LARGE SCALE GENOMIC DNA]</scope>
    <source>
        <strain evidence="2">cv. HAL2</strain>
    </source>
</reference>
<evidence type="ECO:0000313" key="2">
    <source>
        <dbReference type="Proteomes" id="UP000244336"/>
    </source>
</evidence>
<dbReference type="EMBL" id="CM009751">
    <property type="protein sequence ID" value="PUZ65080.1"/>
    <property type="molecule type" value="Genomic_DNA"/>
</dbReference>
<sequence length="103" mass="11785">MNCYLMSQGHKHGIKPLVLAFATLKGFLREVCIYAANLDLVCNNTITFWPRPYIPSHIQKFPFKPPNHLHGFTPHRGLASFIWYHNTLTLIVSYDLSALCITV</sequence>
<name>A0A2T7EB72_9POAL</name>
<protein>
    <submittedName>
        <fullName evidence="1">Uncharacterized protein</fullName>
    </submittedName>
</protein>
<gene>
    <name evidence="1" type="ORF">GQ55_3G194500</name>
</gene>
<keyword evidence="2" id="KW-1185">Reference proteome</keyword>